<proteinExistence type="predicted"/>
<organism evidence="1">
    <name type="scientific">marine sediment metagenome</name>
    <dbReference type="NCBI Taxonomy" id="412755"/>
    <lineage>
        <taxon>unclassified sequences</taxon>
        <taxon>metagenomes</taxon>
        <taxon>ecological metagenomes</taxon>
    </lineage>
</organism>
<sequence length="98" mass="11586">EKTLDQGKNLMNIFFTNLYNAYTQKARANKVKFDKISHFVEYLAKNNKIPFTMNDLRDYIKKINDMISDGSNIEETAHKLIDLVTEFCVKLENYVYDH</sequence>
<gene>
    <name evidence="1" type="ORF">LCGC14_1059340</name>
</gene>
<protein>
    <submittedName>
        <fullName evidence="1">Uncharacterized protein</fullName>
    </submittedName>
</protein>
<evidence type="ECO:0000313" key="1">
    <source>
        <dbReference type="EMBL" id="KKN08178.1"/>
    </source>
</evidence>
<name>A0A0F9QSE6_9ZZZZ</name>
<dbReference type="EMBL" id="LAZR01004486">
    <property type="protein sequence ID" value="KKN08178.1"/>
    <property type="molecule type" value="Genomic_DNA"/>
</dbReference>
<accession>A0A0F9QSE6</accession>
<dbReference type="AlphaFoldDB" id="A0A0F9QSE6"/>
<reference evidence="1" key="1">
    <citation type="journal article" date="2015" name="Nature">
        <title>Complex archaea that bridge the gap between prokaryotes and eukaryotes.</title>
        <authorList>
            <person name="Spang A."/>
            <person name="Saw J.H."/>
            <person name="Jorgensen S.L."/>
            <person name="Zaremba-Niedzwiedzka K."/>
            <person name="Martijn J."/>
            <person name="Lind A.E."/>
            <person name="van Eijk R."/>
            <person name="Schleper C."/>
            <person name="Guy L."/>
            <person name="Ettema T.J."/>
        </authorList>
    </citation>
    <scope>NUCLEOTIDE SEQUENCE</scope>
</reference>
<feature type="non-terminal residue" evidence="1">
    <location>
        <position position="1"/>
    </location>
</feature>
<comment type="caution">
    <text evidence="1">The sequence shown here is derived from an EMBL/GenBank/DDBJ whole genome shotgun (WGS) entry which is preliminary data.</text>
</comment>